<protein>
    <submittedName>
        <fullName evidence="2">Excinuclease ABC subunit C</fullName>
    </submittedName>
</protein>
<dbReference type="InterPro" id="IPR000305">
    <property type="entry name" value="GIY-YIG_endonuc"/>
</dbReference>
<comment type="caution">
    <text evidence="2">The sequence shown here is derived from an EMBL/GenBank/DDBJ whole genome shotgun (WGS) entry which is preliminary data.</text>
</comment>
<reference evidence="2 3" key="1">
    <citation type="journal article" date="2013" name="Genome Announc.">
        <title>Draft Genome Sequence of Cyclobacterium qasimii Strain M12-11BT, Isolated from Arctic Marine Sediment.</title>
        <authorList>
            <person name="Shivaji S."/>
            <person name="Ara S."/>
            <person name="Singh A."/>
            <person name="Kumar Pinnaka A."/>
        </authorList>
    </citation>
    <scope>NUCLEOTIDE SEQUENCE [LARGE SCALE GENOMIC DNA]</scope>
    <source>
        <strain evidence="2 3">M12-11B</strain>
    </source>
</reference>
<feature type="domain" description="GIY-YIG" evidence="1">
    <location>
        <begin position="18"/>
        <end position="40"/>
    </location>
</feature>
<dbReference type="EMBL" id="ATNM01000064">
    <property type="protein sequence ID" value="EPR69511.1"/>
    <property type="molecule type" value="Genomic_DNA"/>
</dbReference>
<dbReference type="PATRIC" id="fig|641524.5.peg.1282"/>
<dbReference type="AlphaFoldDB" id="S7VHN3"/>
<name>S7VHN3_9BACT</name>
<evidence type="ECO:0000259" key="1">
    <source>
        <dbReference type="PROSITE" id="PS50164"/>
    </source>
</evidence>
<dbReference type="STRING" id="641524.ADICYQ_1296"/>
<evidence type="ECO:0000313" key="2">
    <source>
        <dbReference type="EMBL" id="EPR69511.1"/>
    </source>
</evidence>
<dbReference type="PROSITE" id="PS50164">
    <property type="entry name" value="GIY_YIG"/>
    <property type="match status" value="1"/>
</dbReference>
<proteinExistence type="predicted"/>
<gene>
    <name evidence="2" type="ORF">ADICYQ_1296</name>
</gene>
<accession>S7VHN3</accession>
<dbReference type="SUPFAM" id="SSF82771">
    <property type="entry name" value="GIY-YIG endonuclease"/>
    <property type="match status" value="1"/>
</dbReference>
<dbReference type="Proteomes" id="UP000014974">
    <property type="component" value="Unassembled WGS sequence"/>
</dbReference>
<dbReference type="eggNOG" id="COG0322">
    <property type="taxonomic scope" value="Bacteria"/>
</dbReference>
<dbReference type="InterPro" id="IPR035901">
    <property type="entry name" value="GIY-YIG_endonuc_sf"/>
</dbReference>
<organism evidence="2 3">
    <name type="scientific">Cyclobacterium qasimii M12-11B</name>
    <dbReference type="NCBI Taxonomy" id="641524"/>
    <lineage>
        <taxon>Bacteria</taxon>
        <taxon>Pseudomonadati</taxon>
        <taxon>Bacteroidota</taxon>
        <taxon>Cytophagia</taxon>
        <taxon>Cytophagales</taxon>
        <taxon>Cyclobacteriaceae</taxon>
        <taxon>Cyclobacterium</taxon>
    </lineage>
</organism>
<sequence>MDMQSPSYLPENHNQLPELPGVYRYYNAEDKLIYVGKAKT</sequence>
<dbReference type="Gene3D" id="3.40.1440.10">
    <property type="entry name" value="GIY-YIG endonuclease"/>
    <property type="match status" value="1"/>
</dbReference>
<evidence type="ECO:0000313" key="3">
    <source>
        <dbReference type="Proteomes" id="UP000014974"/>
    </source>
</evidence>